<protein>
    <submittedName>
        <fullName evidence="1">Heme-binding protein</fullName>
    </submittedName>
</protein>
<evidence type="ECO:0000313" key="1">
    <source>
        <dbReference type="EMBL" id="GAA5016492.1"/>
    </source>
</evidence>
<sequence>MGRTVEVVTEQQPYEVIEQHDAFEVRRYPAHLVAEVEVDGSFEDAGNRAFRALFRYITGNNRSRRTVDMTAPVVQHAATKEIAMTAPVVPTGETNGRHVVAFVMPASMTLEAAPLPVDPEIQVRAVPERIAAARRYTGRWSESSYERNLDSLRAAVVAEGYVPVGTPRFARYDPPFKPWFLRRNEVIQDVRGRDE</sequence>
<gene>
    <name evidence="1" type="ORF">GCM10023258_02100</name>
</gene>
<keyword evidence="2" id="KW-1185">Reference proteome</keyword>
<proteinExistence type="predicted"/>
<dbReference type="SUPFAM" id="SSF55136">
    <property type="entry name" value="Probable bacterial effector-binding domain"/>
    <property type="match status" value="1"/>
</dbReference>
<organism evidence="1 2">
    <name type="scientific">Terrabacter aeriphilus</name>
    <dbReference type="NCBI Taxonomy" id="515662"/>
    <lineage>
        <taxon>Bacteria</taxon>
        <taxon>Bacillati</taxon>
        <taxon>Actinomycetota</taxon>
        <taxon>Actinomycetes</taxon>
        <taxon>Micrococcales</taxon>
        <taxon>Intrasporangiaceae</taxon>
        <taxon>Terrabacter</taxon>
    </lineage>
</organism>
<dbReference type="Pfam" id="PF04832">
    <property type="entry name" value="SOUL"/>
    <property type="match status" value="1"/>
</dbReference>
<reference evidence="2" key="1">
    <citation type="journal article" date="2019" name="Int. J. Syst. Evol. Microbiol.">
        <title>The Global Catalogue of Microorganisms (GCM) 10K type strain sequencing project: providing services to taxonomists for standard genome sequencing and annotation.</title>
        <authorList>
            <consortium name="The Broad Institute Genomics Platform"/>
            <consortium name="The Broad Institute Genome Sequencing Center for Infectious Disease"/>
            <person name="Wu L."/>
            <person name="Ma J."/>
        </authorList>
    </citation>
    <scope>NUCLEOTIDE SEQUENCE [LARGE SCALE GENOMIC DNA]</scope>
    <source>
        <strain evidence="2">JCM 17687</strain>
    </source>
</reference>
<accession>A0ABP9J0P1</accession>
<dbReference type="InterPro" id="IPR011256">
    <property type="entry name" value="Reg_factor_effector_dom_sf"/>
</dbReference>
<name>A0ABP9J0P1_9MICO</name>
<dbReference type="InterPro" id="IPR006917">
    <property type="entry name" value="SOUL_heme-bd"/>
</dbReference>
<evidence type="ECO:0000313" key="2">
    <source>
        <dbReference type="Proteomes" id="UP001500427"/>
    </source>
</evidence>
<dbReference type="PANTHER" id="PTHR11220">
    <property type="entry name" value="HEME-BINDING PROTEIN-RELATED"/>
    <property type="match status" value="1"/>
</dbReference>
<dbReference type="Proteomes" id="UP001500427">
    <property type="component" value="Unassembled WGS sequence"/>
</dbReference>
<comment type="caution">
    <text evidence="1">The sequence shown here is derived from an EMBL/GenBank/DDBJ whole genome shotgun (WGS) entry which is preliminary data.</text>
</comment>
<dbReference type="EMBL" id="BAABIW010000001">
    <property type="protein sequence ID" value="GAA5016492.1"/>
    <property type="molecule type" value="Genomic_DNA"/>
</dbReference>
<dbReference type="Gene3D" id="3.20.80.10">
    <property type="entry name" value="Regulatory factor, effector binding domain"/>
    <property type="match status" value="1"/>
</dbReference>
<dbReference type="PANTHER" id="PTHR11220:SF1">
    <property type="entry name" value="HEME-BINDING PROTEIN 2"/>
    <property type="match status" value="1"/>
</dbReference>